<sequence>MKNKRRNNPKRFVLRAALLFMMVVALAACKHQEESHDEYTCPMHPTVLADKPGTCPVCGMDLVRKARSGEEVTINNALVPLLKSTNESVVSSVKTVKGEYRTVPLTLQTNGIITYDTRKSYTIAARTGGRLEKVYLKYAFQPVKKGQKIAELYSPELLTAQRELLMLVESDAGNTDLVASAKRRLELLGMSSTQVQQLTTRKTISNTFPIYSPYDGYVVSEQKPATAPLPDATAQAAPADGMGGGMAGSAGSASVASGAAQSQSTVLLREGSYVSQGQTLFNIVSHDALRIELDVPASQAGTIRTGDQLTLDFGNGTQEQATVDFIQPFFSQGQEFLKLRVYAKHLRDLHIGHLVRAAIQLNAVASLWVPRDAVMDMGRERLVFVKAHGLFKPKTVTTGVHAKGWIEIKEGLATADEIAANAHYLVDSESFVKTTP</sequence>
<comment type="caution">
    <text evidence="8">The sequence shown here is derived from an EMBL/GenBank/DDBJ whole genome shotgun (WGS) entry which is preliminary data.</text>
</comment>
<organism evidence="8 9">
    <name type="scientific">Chryseolinea lacunae</name>
    <dbReference type="NCBI Taxonomy" id="2801331"/>
    <lineage>
        <taxon>Bacteria</taxon>
        <taxon>Pseudomonadati</taxon>
        <taxon>Bacteroidota</taxon>
        <taxon>Cytophagia</taxon>
        <taxon>Cytophagales</taxon>
        <taxon>Fulvivirgaceae</taxon>
        <taxon>Chryseolinea</taxon>
    </lineage>
</organism>
<dbReference type="Pfam" id="PF25975">
    <property type="entry name" value="CzcB_C"/>
    <property type="match status" value="1"/>
</dbReference>
<dbReference type="PANTHER" id="PTHR30097:SF4">
    <property type="entry name" value="SLR6042 PROTEIN"/>
    <property type="match status" value="1"/>
</dbReference>
<reference evidence="8 9" key="1">
    <citation type="submission" date="2021-01" db="EMBL/GenBank/DDBJ databases">
        <title>Chryseolinea sp. Jin1 Genome sequencing and assembly.</title>
        <authorList>
            <person name="Kim I."/>
        </authorList>
    </citation>
    <scope>NUCLEOTIDE SEQUENCE [LARGE SCALE GENOMIC DNA]</scope>
    <source>
        <strain evidence="8 9">Jin1</strain>
    </source>
</reference>
<feature type="chain" id="PRO_5046424113" evidence="3">
    <location>
        <begin position="28"/>
        <end position="436"/>
    </location>
</feature>
<evidence type="ECO:0000259" key="5">
    <source>
        <dbReference type="Pfam" id="PF25869"/>
    </source>
</evidence>
<evidence type="ECO:0000313" key="8">
    <source>
        <dbReference type="EMBL" id="MBL0745251.1"/>
    </source>
</evidence>
<dbReference type="Gene3D" id="2.40.420.20">
    <property type="match status" value="1"/>
</dbReference>
<dbReference type="Proteomes" id="UP000613030">
    <property type="component" value="Unassembled WGS sequence"/>
</dbReference>
<feature type="domain" description="CzcB-like C-terminal circularly permuted SH3-like" evidence="7">
    <location>
        <begin position="369"/>
        <end position="424"/>
    </location>
</feature>
<dbReference type="InterPro" id="IPR051909">
    <property type="entry name" value="MFP_Cation_Efflux"/>
</dbReference>
<dbReference type="Pfam" id="PF25919">
    <property type="entry name" value="BSH_CusB"/>
    <property type="match status" value="1"/>
</dbReference>
<dbReference type="PROSITE" id="PS51257">
    <property type="entry name" value="PROKAR_LIPOPROTEIN"/>
    <property type="match status" value="1"/>
</dbReference>
<feature type="region of interest" description="Disordered" evidence="2">
    <location>
        <begin position="231"/>
        <end position="253"/>
    </location>
</feature>
<dbReference type="EMBL" id="JAERRB010000015">
    <property type="protein sequence ID" value="MBL0745251.1"/>
    <property type="molecule type" value="Genomic_DNA"/>
</dbReference>
<feature type="domain" description="CusB-like barrel-sandwich hybrid" evidence="6">
    <location>
        <begin position="122"/>
        <end position="219"/>
    </location>
</feature>
<name>A0ABS1L3W1_9BACT</name>
<feature type="domain" description="Heavy metal binding" evidence="4">
    <location>
        <begin position="39"/>
        <end position="63"/>
    </location>
</feature>
<keyword evidence="1" id="KW-0813">Transport</keyword>
<evidence type="ECO:0000259" key="4">
    <source>
        <dbReference type="Pfam" id="PF19335"/>
    </source>
</evidence>
<gene>
    <name evidence="8" type="ORF">JI741_28735</name>
</gene>
<dbReference type="InterPro" id="IPR058649">
    <property type="entry name" value="CzcB_C"/>
</dbReference>
<dbReference type="Gene3D" id="2.40.30.170">
    <property type="match status" value="1"/>
</dbReference>
<evidence type="ECO:0000256" key="2">
    <source>
        <dbReference type="SAM" id="MobiDB-lite"/>
    </source>
</evidence>
<keyword evidence="9" id="KW-1185">Reference proteome</keyword>
<dbReference type="Pfam" id="PF19335">
    <property type="entry name" value="HMBD"/>
    <property type="match status" value="1"/>
</dbReference>
<evidence type="ECO:0000259" key="6">
    <source>
        <dbReference type="Pfam" id="PF25919"/>
    </source>
</evidence>
<feature type="signal peptide" evidence="3">
    <location>
        <begin position="1"/>
        <end position="27"/>
    </location>
</feature>
<keyword evidence="3" id="KW-0732">Signal</keyword>
<accession>A0ABS1L3W1</accession>
<dbReference type="PANTHER" id="PTHR30097">
    <property type="entry name" value="CATION EFFLUX SYSTEM PROTEIN CUSB"/>
    <property type="match status" value="1"/>
</dbReference>
<dbReference type="InterPro" id="IPR058790">
    <property type="entry name" value="BSH_CusB"/>
</dbReference>
<evidence type="ECO:0000259" key="7">
    <source>
        <dbReference type="Pfam" id="PF25975"/>
    </source>
</evidence>
<proteinExistence type="predicted"/>
<protein>
    <submittedName>
        <fullName evidence="8">Efflux RND transporter periplasmic adaptor subunit</fullName>
    </submittedName>
</protein>
<dbReference type="RefSeq" id="WP_202015594.1">
    <property type="nucleotide sequence ID" value="NZ_JAERRB010000015.1"/>
</dbReference>
<dbReference type="InterPro" id="IPR058791">
    <property type="entry name" value="3HB_CusB"/>
</dbReference>
<dbReference type="InterPro" id="IPR045800">
    <property type="entry name" value="HMBD"/>
</dbReference>
<feature type="domain" description="CusB-like three alpha-helical bundle" evidence="5">
    <location>
        <begin position="156"/>
        <end position="204"/>
    </location>
</feature>
<evidence type="ECO:0000256" key="1">
    <source>
        <dbReference type="ARBA" id="ARBA00022448"/>
    </source>
</evidence>
<evidence type="ECO:0000256" key="3">
    <source>
        <dbReference type="SAM" id="SignalP"/>
    </source>
</evidence>
<dbReference type="Pfam" id="PF25869">
    <property type="entry name" value="3HB_CusB"/>
    <property type="match status" value="1"/>
</dbReference>
<dbReference type="Gene3D" id="6.10.140.730">
    <property type="match status" value="1"/>
</dbReference>
<evidence type="ECO:0000313" key="9">
    <source>
        <dbReference type="Proteomes" id="UP000613030"/>
    </source>
</evidence>